<comment type="caution">
    <text evidence="7">The sequence shown here is derived from an EMBL/GenBank/DDBJ whole genome shotgun (WGS) entry which is preliminary data.</text>
</comment>
<dbReference type="InterPro" id="IPR036388">
    <property type="entry name" value="WH-like_DNA-bd_sf"/>
</dbReference>
<keyword evidence="4" id="KW-0804">Transcription</keyword>
<feature type="domain" description="HTH marR-type" evidence="6">
    <location>
        <begin position="19"/>
        <end position="59"/>
    </location>
</feature>
<evidence type="ECO:0000313" key="7">
    <source>
        <dbReference type="EMBL" id="KEP71006.1"/>
    </source>
</evidence>
<dbReference type="RefSeq" id="WP_038062382.1">
    <property type="nucleotide sequence ID" value="NZ_FOVB01000003.1"/>
</dbReference>
<dbReference type="GO" id="GO:0003677">
    <property type="term" value="F:DNA binding"/>
    <property type="evidence" value="ECO:0007669"/>
    <property type="project" value="UniProtKB-KW"/>
</dbReference>
<feature type="domain" description="Sugar-binding" evidence="5">
    <location>
        <begin position="63"/>
        <end position="317"/>
    </location>
</feature>
<name>A0A074TH16_9RHOB</name>
<comment type="similarity">
    <text evidence="1">Belongs to the SorC transcriptional regulatory family.</text>
</comment>
<evidence type="ECO:0000256" key="2">
    <source>
        <dbReference type="ARBA" id="ARBA00023015"/>
    </source>
</evidence>
<evidence type="ECO:0000256" key="1">
    <source>
        <dbReference type="ARBA" id="ARBA00010466"/>
    </source>
</evidence>
<dbReference type="eggNOG" id="COG2390">
    <property type="taxonomic scope" value="Bacteria"/>
</dbReference>
<dbReference type="GO" id="GO:0003700">
    <property type="term" value="F:DNA-binding transcription factor activity"/>
    <property type="evidence" value="ECO:0007669"/>
    <property type="project" value="InterPro"/>
</dbReference>
<dbReference type="Pfam" id="PF04198">
    <property type="entry name" value="Sugar-bind"/>
    <property type="match status" value="1"/>
</dbReference>
<evidence type="ECO:0000256" key="3">
    <source>
        <dbReference type="ARBA" id="ARBA00023125"/>
    </source>
</evidence>
<dbReference type="AlphaFoldDB" id="A0A074TH16"/>
<proteinExistence type="inferred from homology"/>
<dbReference type="SUPFAM" id="SSF100950">
    <property type="entry name" value="NagB/RpiA/CoA transferase-like"/>
    <property type="match status" value="1"/>
</dbReference>
<gene>
    <name evidence="7" type="ORF">DL1_10155</name>
</gene>
<dbReference type="InterPro" id="IPR051054">
    <property type="entry name" value="SorC_transcr_regulators"/>
</dbReference>
<dbReference type="STRING" id="1185766.SAMN05216224_103263"/>
<dbReference type="Gene3D" id="1.10.10.10">
    <property type="entry name" value="Winged helix-like DNA-binding domain superfamily/Winged helix DNA-binding domain"/>
    <property type="match status" value="1"/>
</dbReference>
<organism evidence="7 8">
    <name type="scientific">Thioclava dalianensis</name>
    <dbReference type="NCBI Taxonomy" id="1185766"/>
    <lineage>
        <taxon>Bacteria</taxon>
        <taxon>Pseudomonadati</taxon>
        <taxon>Pseudomonadota</taxon>
        <taxon>Alphaproteobacteria</taxon>
        <taxon>Rhodobacterales</taxon>
        <taxon>Paracoccaceae</taxon>
        <taxon>Thioclava</taxon>
    </lineage>
</organism>
<dbReference type="Gene3D" id="3.40.50.1360">
    <property type="match status" value="1"/>
</dbReference>
<dbReference type="Pfam" id="PF12802">
    <property type="entry name" value="MarR_2"/>
    <property type="match status" value="1"/>
</dbReference>
<dbReference type="InterPro" id="IPR007324">
    <property type="entry name" value="Sugar-bd_dom_put"/>
</dbReference>
<sequence length="320" mass="34357">MNRTLEVDTTREDEAARAGWLYYVGGMTQDQIAAEMGVSRQRAQRLVSRAVSDGLVRVRIEHKIGACLELEAQLLRNFDLQTVRVAPSLGERGDSARATAPLAATLLERILARPDPQVIAFGTGRALSAMVGEVMQRPATQHKIVSLIGNIAPDGSATFFDVIMRMADKLRMPHYPMLLPVVTETAEERVLFARLKPVQAVRKLAEAADATFVGIGQMGPDAPLYKDGFITEDELDELQQAGAVGEIVGTPYDASGQYIRTPVCARIGGYPISPGRAAPVIGLAAGQAKVDAIRGAITGRLINGLVTDEMTARAILSPTI</sequence>
<keyword evidence="3" id="KW-0238">DNA-binding</keyword>
<dbReference type="OrthoDB" id="7065657at2"/>
<dbReference type="InterPro" id="IPR037171">
    <property type="entry name" value="NagB/RpiA_transferase-like"/>
</dbReference>
<dbReference type="Proteomes" id="UP000027725">
    <property type="component" value="Unassembled WGS sequence"/>
</dbReference>
<evidence type="ECO:0000259" key="6">
    <source>
        <dbReference type="Pfam" id="PF12802"/>
    </source>
</evidence>
<reference evidence="7 8" key="1">
    <citation type="submission" date="2014-03" db="EMBL/GenBank/DDBJ databases">
        <title>The draft genome sequence of Thioclava dalianensis DLFJ1-1.</title>
        <authorList>
            <person name="Lai Q."/>
            <person name="Shao Z."/>
        </authorList>
    </citation>
    <scope>NUCLEOTIDE SEQUENCE [LARGE SCALE GENOMIC DNA]</scope>
    <source>
        <strain evidence="7 8">DLFJ1-1</strain>
    </source>
</reference>
<evidence type="ECO:0000256" key="4">
    <source>
        <dbReference type="ARBA" id="ARBA00023163"/>
    </source>
</evidence>
<keyword evidence="2" id="KW-0805">Transcription regulation</keyword>
<evidence type="ECO:0000313" key="8">
    <source>
        <dbReference type="Proteomes" id="UP000027725"/>
    </source>
</evidence>
<protein>
    <submittedName>
        <fullName evidence="7">DeoR faimly transcriptional regulator</fullName>
    </submittedName>
</protein>
<evidence type="ECO:0000259" key="5">
    <source>
        <dbReference type="Pfam" id="PF04198"/>
    </source>
</evidence>
<dbReference type="PANTHER" id="PTHR34294:SF1">
    <property type="entry name" value="TRANSCRIPTIONAL REGULATOR LSRR"/>
    <property type="match status" value="1"/>
</dbReference>
<dbReference type="InterPro" id="IPR000835">
    <property type="entry name" value="HTH_MarR-typ"/>
</dbReference>
<dbReference type="EMBL" id="JHEH01000003">
    <property type="protein sequence ID" value="KEP71006.1"/>
    <property type="molecule type" value="Genomic_DNA"/>
</dbReference>
<accession>A0A074TH16</accession>
<dbReference type="PANTHER" id="PTHR34294">
    <property type="entry name" value="TRANSCRIPTIONAL REGULATOR-RELATED"/>
    <property type="match status" value="1"/>
</dbReference>
<keyword evidence="8" id="KW-1185">Reference proteome</keyword>
<dbReference type="GO" id="GO:0030246">
    <property type="term" value="F:carbohydrate binding"/>
    <property type="evidence" value="ECO:0007669"/>
    <property type="project" value="InterPro"/>
</dbReference>